<dbReference type="PRINTS" id="PR00085">
    <property type="entry name" value="THFDHDRGNASE"/>
</dbReference>
<dbReference type="Proteomes" id="UP000727506">
    <property type="component" value="Unassembled WGS sequence"/>
</dbReference>
<keyword evidence="6 11" id="KW-0521">NADP</keyword>
<dbReference type="Pfam" id="PF00763">
    <property type="entry name" value="THF_DHG_CYH"/>
    <property type="match status" value="1"/>
</dbReference>
<dbReference type="AlphaFoldDB" id="A0A943USC3"/>
<keyword evidence="10 11" id="KW-0511">Multifunctional enzyme</keyword>
<dbReference type="GO" id="GO:0006164">
    <property type="term" value="P:purine nucleotide biosynthetic process"/>
    <property type="evidence" value="ECO:0007669"/>
    <property type="project" value="UniProtKB-KW"/>
</dbReference>
<protein>
    <recommendedName>
        <fullName evidence="11">Bifunctional protein FolD</fullName>
    </recommendedName>
    <domain>
        <recommendedName>
            <fullName evidence="11">Methylenetetrahydrofolate dehydrogenase</fullName>
            <ecNumber evidence="11">1.5.1.5</ecNumber>
        </recommendedName>
    </domain>
    <domain>
        <recommendedName>
            <fullName evidence="11">Methenyltetrahydrofolate cyclohydrolase</fullName>
            <ecNumber evidence="11">3.5.4.9</ecNumber>
        </recommendedName>
    </domain>
</protein>
<dbReference type="GO" id="GO:0035999">
    <property type="term" value="P:tetrahydrofolate interconversion"/>
    <property type="evidence" value="ECO:0007669"/>
    <property type="project" value="UniProtKB-UniRule"/>
</dbReference>
<dbReference type="EMBL" id="JAGZSV010000025">
    <property type="protein sequence ID" value="MBS6940349.1"/>
    <property type="molecule type" value="Genomic_DNA"/>
</dbReference>
<dbReference type="PANTHER" id="PTHR48099:SF5">
    <property type="entry name" value="C-1-TETRAHYDROFOLATE SYNTHASE, CYTOPLASMIC"/>
    <property type="match status" value="1"/>
</dbReference>
<sequence length="291" mass="30441">MVRELLGKPVIAALKEDLTGRIEALKSEGVAPTLAIVRVGEREDDLSYERTALKRAEGLGIEVRRFTLADDAGQAALMDVISRVNADAGIHGCLMFRPLPRAYDEEAACEALDPAKDIDGIGRAALARVFTGRGEGFAPCTAAACLEMLDAYGIEAAGKRVAVVGRSLVIGRPVAMMLLERNATVTVCHSRTRNLEQAIREADIVVLATGRAKAYGASCFREGQVVLDVGINVDAEGNLCGDADFAAAAAAVGEAGAITPVPRGIGGVTTSVLMKHVVEAAEKSLGRASSR</sequence>
<evidence type="ECO:0000313" key="14">
    <source>
        <dbReference type="EMBL" id="MBS6940349.1"/>
    </source>
</evidence>
<evidence type="ECO:0000259" key="13">
    <source>
        <dbReference type="Pfam" id="PF02882"/>
    </source>
</evidence>
<comment type="catalytic activity">
    <reaction evidence="11">
        <text>(6R)-5,10-methenyltetrahydrofolate + H2O = (6R)-10-formyltetrahydrofolate + H(+)</text>
        <dbReference type="Rhea" id="RHEA:23700"/>
        <dbReference type="ChEBI" id="CHEBI:15377"/>
        <dbReference type="ChEBI" id="CHEBI:15378"/>
        <dbReference type="ChEBI" id="CHEBI:57455"/>
        <dbReference type="ChEBI" id="CHEBI:195366"/>
        <dbReference type="EC" id="3.5.4.9"/>
    </reaction>
</comment>
<dbReference type="EC" id="1.5.1.5" evidence="11"/>
<dbReference type="EC" id="3.5.4.9" evidence="11"/>
<evidence type="ECO:0000256" key="11">
    <source>
        <dbReference type="HAMAP-Rule" id="MF_01576"/>
    </source>
</evidence>
<dbReference type="GO" id="GO:0004477">
    <property type="term" value="F:methenyltetrahydrofolate cyclohydrolase activity"/>
    <property type="evidence" value="ECO:0007669"/>
    <property type="project" value="UniProtKB-UniRule"/>
</dbReference>
<evidence type="ECO:0000256" key="10">
    <source>
        <dbReference type="ARBA" id="ARBA00023268"/>
    </source>
</evidence>
<evidence type="ECO:0000313" key="15">
    <source>
        <dbReference type="Proteomes" id="UP000727506"/>
    </source>
</evidence>
<evidence type="ECO:0000256" key="5">
    <source>
        <dbReference type="ARBA" id="ARBA00022801"/>
    </source>
</evidence>
<keyword evidence="9 11" id="KW-0486">Methionine biosynthesis</keyword>
<dbReference type="InterPro" id="IPR000672">
    <property type="entry name" value="THF_DH/CycHdrlase"/>
</dbReference>
<keyword evidence="5 11" id="KW-0378">Hydrolase</keyword>
<dbReference type="InterPro" id="IPR036291">
    <property type="entry name" value="NAD(P)-bd_dom_sf"/>
</dbReference>
<evidence type="ECO:0000256" key="4">
    <source>
        <dbReference type="ARBA" id="ARBA00022755"/>
    </source>
</evidence>
<keyword evidence="3 11" id="KW-0028">Amino-acid biosynthesis</keyword>
<keyword evidence="7 11" id="KW-0560">Oxidoreductase</keyword>
<evidence type="ECO:0000256" key="6">
    <source>
        <dbReference type="ARBA" id="ARBA00022857"/>
    </source>
</evidence>
<feature type="domain" description="Tetrahydrofolate dehydrogenase/cyclohydrolase catalytic" evidence="12">
    <location>
        <begin position="6"/>
        <end position="119"/>
    </location>
</feature>
<gene>
    <name evidence="11" type="primary">folD</name>
    <name evidence="14" type="ORF">KH142_02495</name>
</gene>
<dbReference type="PANTHER" id="PTHR48099">
    <property type="entry name" value="C-1-TETRAHYDROFOLATE SYNTHASE, CYTOPLASMIC-RELATED"/>
    <property type="match status" value="1"/>
</dbReference>
<dbReference type="HAMAP" id="MF_01576">
    <property type="entry name" value="THF_DHG_CYH"/>
    <property type="match status" value="1"/>
</dbReference>
<dbReference type="GO" id="GO:0005829">
    <property type="term" value="C:cytosol"/>
    <property type="evidence" value="ECO:0007669"/>
    <property type="project" value="TreeGrafter"/>
</dbReference>
<organism evidence="14 15">
    <name type="scientific">Slackia piriformis</name>
    <dbReference type="NCBI Taxonomy" id="626934"/>
    <lineage>
        <taxon>Bacteria</taxon>
        <taxon>Bacillati</taxon>
        <taxon>Actinomycetota</taxon>
        <taxon>Coriobacteriia</taxon>
        <taxon>Eggerthellales</taxon>
        <taxon>Eggerthellaceae</taxon>
        <taxon>Slackia</taxon>
    </lineage>
</organism>
<feature type="binding site" evidence="11">
    <location>
        <position position="231"/>
    </location>
    <ligand>
        <name>NADP(+)</name>
        <dbReference type="ChEBI" id="CHEBI:58349"/>
    </ligand>
</feature>
<evidence type="ECO:0000256" key="1">
    <source>
        <dbReference type="ARBA" id="ARBA00004777"/>
    </source>
</evidence>
<dbReference type="GO" id="GO:0004488">
    <property type="term" value="F:methylenetetrahydrofolate dehydrogenase (NADP+) activity"/>
    <property type="evidence" value="ECO:0007669"/>
    <property type="project" value="UniProtKB-UniRule"/>
</dbReference>
<evidence type="ECO:0000259" key="12">
    <source>
        <dbReference type="Pfam" id="PF00763"/>
    </source>
</evidence>
<evidence type="ECO:0000256" key="8">
    <source>
        <dbReference type="ARBA" id="ARBA00023102"/>
    </source>
</evidence>
<comment type="caution">
    <text evidence="14">The sequence shown here is derived from an EMBL/GenBank/DDBJ whole genome shotgun (WGS) entry which is preliminary data.</text>
</comment>
<dbReference type="SUPFAM" id="SSF51735">
    <property type="entry name" value="NAD(P)-binding Rossmann-fold domains"/>
    <property type="match status" value="1"/>
</dbReference>
<keyword evidence="8 11" id="KW-0368">Histidine biosynthesis</keyword>
<feature type="binding site" evidence="11">
    <location>
        <begin position="165"/>
        <end position="167"/>
    </location>
    <ligand>
        <name>NADP(+)</name>
        <dbReference type="ChEBI" id="CHEBI:58349"/>
    </ligand>
</feature>
<dbReference type="Gene3D" id="3.40.50.10860">
    <property type="entry name" value="Leucine Dehydrogenase, chain A, domain 1"/>
    <property type="match status" value="1"/>
</dbReference>
<comment type="catalytic activity">
    <reaction evidence="11">
        <text>(6R)-5,10-methylene-5,6,7,8-tetrahydrofolate + NADP(+) = (6R)-5,10-methenyltetrahydrofolate + NADPH</text>
        <dbReference type="Rhea" id="RHEA:22812"/>
        <dbReference type="ChEBI" id="CHEBI:15636"/>
        <dbReference type="ChEBI" id="CHEBI:57455"/>
        <dbReference type="ChEBI" id="CHEBI:57783"/>
        <dbReference type="ChEBI" id="CHEBI:58349"/>
        <dbReference type="EC" id="1.5.1.5"/>
    </reaction>
</comment>
<dbReference type="CDD" id="cd01080">
    <property type="entry name" value="NAD_bind_m-THF_DH_Cyclohyd"/>
    <property type="match status" value="1"/>
</dbReference>
<comment type="similarity">
    <text evidence="11">Belongs to the tetrahydrofolate dehydrogenase/cyclohydrolase family.</text>
</comment>
<comment type="pathway">
    <text evidence="1 11">One-carbon metabolism; tetrahydrofolate interconversion.</text>
</comment>
<dbReference type="Gene3D" id="3.40.50.720">
    <property type="entry name" value="NAD(P)-binding Rossmann-like Domain"/>
    <property type="match status" value="1"/>
</dbReference>
<dbReference type="GO" id="GO:0009086">
    <property type="term" value="P:methionine biosynthetic process"/>
    <property type="evidence" value="ECO:0007669"/>
    <property type="project" value="UniProtKB-KW"/>
</dbReference>
<accession>A0A943USC3</accession>
<reference evidence="14" key="1">
    <citation type="submission" date="2021-02" db="EMBL/GenBank/DDBJ databases">
        <title>Infant gut strain persistence is associated with maternal origin, phylogeny, and functional potential including surface adhesion and iron acquisition.</title>
        <authorList>
            <person name="Lou Y.C."/>
        </authorList>
    </citation>
    <scope>NUCLEOTIDE SEQUENCE</scope>
    <source>
        <strain evidence="14">L2_039_000G1_dasL2_039_000G1_concoct_11</strain>
    </source>
</reference>
<comment type="function">
    <text evidence="11">Catalyzes the oxidation of 5,10-methylenetetrahydrofolate to 5,10-methenyltetrahydrofolate and then the hydrolysis of 5,10-methenyltetrahydrofolate to 10-formyltetrahydrofolate.</text>
</comment>
<dbReference type="InterPro" id="IPR046346">
    <property type="entry name" value="Aminoacid_DH-like_N_sf"/>
</dbReference>
<keyword evidence="4 11" id="KW-0658">Purine biosynthesis</keyword>
<evidence type="ECO:0000256" key="7">
    <source>
        <dbReference type="ARBA" id="ARBA00023002"/>
    </source>
</evidence>
<evidence type="ECO:0000256" key="3">
    <source>
        <dbReference type="ARBA" id="ARBA00022605"/>
    </source>
</evidence>
<name>A0A943USC3_9ACTN</name>
<comment type="caution">
    <text evidence="11">Lacks conserved residue(s) required for the propagation of feature annotation.</text>
</comment>
<feature type="domain" description="Tetrahydrofolate dehydrogenase/cyclohydrolase NAD(P)-binding" evidence="13">
    <location>
        <begin position="139"/>
        <end position="284"/>
    </location>
</feature>
<keyword evidence="2 11" id="KW-0554">One-carbon metabolism</keyword>
<proteinExistence type="inferred from homology"/>
<dbReference type="InterPro" id="IPR020631">
    <property type="entry name" value="THF_DH/CycHdrlase_NAD-bd_dom"/>
</dbReference>
<evidence type="ECO:0000256" key="2">
    <source>
        <dbReference type="ARBA" id="ARBA00022563"/>
    </source>
</evidence>
<dbReference type="SUPFAM" id="SSF53223">
    <property type="entry name" value="Aminoacid dehydrogenase-like, N-terminal domain"/>
    <property type="match status" value="1"/>
</dbReference>
<dbReference type="GO" id="GO:0000105">
    <property type="term" value="P:L-histidine biosynthetic process"/>
    <property type="evidence" value="ECO:0007669"/>
    <property type="project" value="UniProtKB-KW"/>
</dbReference>
<dbReference type="InterPro" id="IPR020630">
    <property type="entry name" value="THF_DH/CycHdrlase_cat_dom"/>
</dbReference>
<evidence type="ECO:0000256" key="9">
    <source>
        <dbReference type="ARBA" id="ARBA00023167"/>
    </source>
</evidence>
<dbReference type="Pfam" id="PF02882">
    <property type="entry name" value="THF_DHG_CYH_C"/>
    <property type="match status" value="1"/>
</dbReference>
<comment type="subunit">
    <text evidence="11">Homodimer.</text>
</comment>